<dbReference type="STRING" id="307972.A0A2G8KNX3"/>
<organism evidence="9 10">
    <name type="scientific">Stichopus japonicus</name>
    <name type="common">Sea cucumber</name>
    <dbReference type="NCBI Taxonomy" id="307972"/>
    <lineage>
        <taxon>Eukaryota</taxon>
        <taxon>Metazoa</taxon>
        <taxon>Echinodermata</taxon>
        <taxon>Eleutherozoa</taxon>
        <taxon>Echinozoa</taxon>
        <taxon>Holothuroidea</taxon>
        <taxon>Aspidochirotacea</taxon>
        <taxon>Aspidochirotida</taxon>
        <taxon>Stichopodidae</taxon>
        <taxon>Apostichopus</taxon>
    </lineage>
</organism>
<feature type="compositionally biased region" description="Low complexity" evidence="7">
    <location>
        <begin position="207"/>
        <end position="232"/>
    </location>
</feature>
<dbReference type="PROSITE" id="PS00107">
    <property type="entry name" value="PROTEIN_KINASE_ATP"/>
    <property type="match status" value="1"/>
</dbReference>
<feature type="domain" description="Protein kinase" evidence="8">
    <location>
        <begin position="6"/>
        <end position="288"/>
    </location>
</feature>
<evidence type="ECO:0000256" key="6">
    <source>
        <dbReference type="PROSITE-ProRule" id="PRU10141"/>
    </source>
</evidence>
<dbReference type="InterPro" id="IPR008266">
    <property type="entry name" value="Tyr_kinase_AS"/>
</dbReference>
<dbReference type="Gene3D" id="1.10.510.10">
    <property type="entry name" value="Transferase(Phosphotransferase) domain 1"/>
    <property type="match status" value="1"/>
</dbReference>
<evidence type="ECO:0000313" key="9">
    <source>
        <dbReference type="EMBL" id="PIK49712.1"/>
    </source>
</evidence>
<protein>
    <submittedName>
        <fullName evidence="9">Putative serine/threonine-protein kinase PLK4</fullName>
    </submittedName>
</protein>
<evidence type="ECO:0000313" key="10">
    <source>
        <dbReference type="Proteomes" id="UP000230750"/>
    </source>
</evidence>
<keyword evidence="1" id="KW-0723">Serine/threonine-protein kinase</keyword>
<evidence type="ECO:0000256" key="7">
    <source>
        <dbReference type="SAM" id="MobiDB-lite"/>
    </source>
</evidence>
<sequence>MKHSNYEVSGLLGRGGFACVYRAKSINTCQEVAIKMIDKKKMKASGMVSRVRNEVEIPLSAEASVNSREVLCIAYNSLQPKVYQLFFQLYSYFEDENYVYLVLEMCRNGELHTYLKTNHKLLSEGEAAHFLKEIVLGLLYLHSHGILHRDLTLANMLLTEDMHCDYPLRDFGPPVHGEAFQQFCRGREQGRPPAVRNVGSSHDSGHATMATSSTAATAPTRPSSRSRPMRALPLPSLTPIISEDEQNLIPATHSALGDLQSGNREDVRWRDPYQRHPPSPPVRERDYFHTQDEQRRPKELNPGNKTENDLAAKTHSFSRISRRRTMFITKIITMVTPVPHPRESDCIQTVTRNLQDSGRTTAGLPSHGRESPI</sequence>
<dbReference type="InterPro" id="IPR017441">
    <property type="entry name" value="Protein_kinase_ATP_BS"/>
</dbReference>
<dbReference type="GO" id="GO:0005524">
    <property type="term" value="F:ATP binding"/>
    <property type="evidence" value="ECO:0007669"/>
    <property type="project" value="UniProtKB-UniRule"/>
</dbReference>
<comment type="caution">
    <text evidence="9">The sequence shown here is derived from an EMBL/GenBank/DDBJ whole genome shotgun (WGS) entry which is preliminary data.</text>
</comment>
<dbReference type="PANTHER" id="PTHR24345">
    <property type="entry name" value="SERINE/THREONINE-PROTEIN KINASE PLK"/>
    <property type="match status" value="1"/>
</dbReference>
<feature type="region of interest" description="Disordered" evidence="7">
    <location>
        <begin position="253"/>
        <end position="314"/>
    </location>
</feature>
<evidence type="ECO:0000256" key="4">
    <source>
        <dbReference type="ARBA" id="ARBA00022777"/>
    </source>
</evidence>
<feature type="compositionally biased region" description="Basic and acidic residues" evidence="7">
    <location>
        <begin position="282"/>
        <end position="299"/>
    </location>
</feature>
<accession>A0A2G8KNX3</accession>
<reference evidence="9 10" key="1">
    <citation type="journal article" date="2017" name="PLoS Biol.">
        <title>The sea cucumber genome provides insights into morphological evolution and visceral regeneration.</title>
        <authorList>
            <person name="Zhang X."/>
            <person name="Sun L."/>
            <person name="Yuan J."/>
            <person name="Sun Y."/>
            <person name="Gao Y."/>
            <person name="Zhang L."/>
            <person name="Li S."/>
            <person name="Dai H."/>
            <person name="Hamel J.F."/>
            <person name="Liu C."/>
            <person name="Yu Y."/>
            <person name="Liu S."/>
            <person name="Lin W."/>
            <person name="Guo K."/>
            <person name="Jin S."/>
            <person name="Xu P."/>
            <person name="Storey K.B."/>
            <person name="Huan P."/>
            <person name="Zhang T."/>
            <person name="Zhou Y."/>
            <person name="Zhang J."/>
            <person name="Lin C."/>
            <person name="Li X."/>
            <person name="Xing L."/>
            <person name="Huo D."/>
            <person name="Sun M."/>
            <person name="Wang L."/>
            <person name="Mercier A."/>
            <person name="Li F."/>
            <person name="Yang H."/>
            <person name="Xiang J."/>
        </authorList>
    </citation>
    <scope>NUCLEOTIDE SEQUENCE [LARGE SCALE GENOMIC DNA]</scope>
    <source>
        <strain evidence="9">Shaxun</strain>
        <tissue evidence="9">Muscle</tissue>
    </source>
</reference>
<dbReference type="AlphaFoldDB" id="A0A2G8KNX3"/>
<keyword evidence="10" id="KW-1185">Reference proteome</keyword>
<dbReference type="PROSITE" id="PS00109">
    <property type="entry name" value="PROTEIN_KINASE_TYR"/>
    <property type="match status" value="1"/>
</dbReference>
<evidence type="ECO:0000256" key="1">
    <source>
        <dbReference type="ARBA" id="ARBA00022527"/>
    </source>
</evidence>
<proteinExistence type="predicted"/>
<dbReference type="PROSITE" id="PS50011">
    <property type="entry name" value="PROTEIN_KINASE_DOM"/>
    <property type="match status" value="1"/>
</dbReference>
<feature type="binding site" evidence="6">
    <location>
        <position position="35"/>
    </location>
    <ligand>
        <name>ATP</name>
        <dbReference type="ChEBI" id="CHEBI:30616"/>
    </ligand>
</feature>
<name>A0A2G8KNX3_STIJA</name>
<dbReference type="SUPFAM" id="SSF56112">
    <property type="entry name" value="Protein kinase-like (PK-like)"/>
    <property type="match status" value="1"/>
</dbReference>
<feature type="region of interest" description="Disordered" evidence="7">
    <location>
        <begin position="353"/>
        <end position="373"/>
    </location>
</feature>
<dbReference type="EMBL" id="MRZV01000450">
    <property type="protein sequence ID" value="PIK49712.1"/>
    <property type="molecule type" value="Genomic_DNA"/>
</dbReference>
<feature type="region of interest" description="Disordered" evidence="7">
    <location>
        <begin position="189"/>
        <end position="232"/>
    </location>
</feature>
<keyword evidence="4 9" id="KW-0418">Kinase</keyword>
<dbReference type="Pfam" id="PF00069">
    <property type="entry name" value="Pkinase"/>
    <property type="match status" value="1"/>
</dbReference>
<evidence type="ECO:0000256" key="3">
    <source>
        <dbReference type="ARBA" id="ARBA00022741"/>
    </source>
</evidence>
<dbReference type="OrthoDB" id="10004143at2759"/>
<evidence type="ECO:0000259" key="8">
    <source>
        <dbReference type="PROSITE" id="PS50011"/>
    </source>
</evidence>
<keyword evidence="2" id="KW-0808">Transferase</keyword>
<dbReference type="GO" id="GO:0005634">
    <property type="term" value="C:nucleus"/>
    <property type="evidence" value="ECO:0007669"/>
    <property type="project" value="TreeGrafter"/>
</dbReference>
<keyword evidence="5 6" id="KW-0067">ATP-binding</keyword>
<dbReference type="Proteomes" id="UP000230750">
    <property type="component" value="Unassembled WGS sequence"/>
</dbReference>
<dbReference type="InterPro" id="IPR000719">
    <property type="entry name" value="Prot_kinase_dom"/>
</dbReference>
<evidence type="ECO:0000256" key="2">
    <source>
        <dbReference type="ARBA" id="ARBA00022679"/>
    </source>
</evidence>
<dbReference type="Gene3D" id="3.30.200.20">
    <property type="entry name" value="Phosphorylase Kinase, domain 1"/>
    <property type="match status" value="1"/>
</dbReference>
<dbReference type="GO" id="GO:0004674">
    <property type="term" value="F:protein serine/threonine kinase activity"/>
    <property type="evidence" value="ECO:0007669"/>
    <property type="project" value="UniProtKB-KW"/>
</dbReference>
<dbReference type="InterPro" id="IPR011009">
    <property type="entry name" value="Kinase-like_dom_sf"/>
</dbReference>
<feature type="compositionally biased region" description="Basic and acidic residues" evidence="7">
    <location>
        <begin position="263"/>
        <end position="274"/>
    </location>
</feature>
<gene>
    <name evidence="9" type="ORF">BSL78_13388</name>
</gene>
<keyword evidence="3 6" id="KW-0547">Nucleotide-binding</keyword>
<dbReference type="PANTHER" id="PTHR24345:SF91">
    <property type="entry name" value="SERINE_THREONINE-PROTEIN KINASE PLK4"/>
    <property type="match status" value="1"/>
</dbReference>
<evidence type="ECO:0000256" key="5">
    <source>
        <dbReference type="ARBA" id="ARBA00022840"/>
    </source>
</evidence>